<reference evidence="1 2" key="1">
    <citation type="submission" date="2019-02" db="EMBL/GenBank/DDBJ databases">
        <title>Deep-cultivation of Planctomycetes and their phenomic and genomic characterization uncovers novel biology.</title>
        <authorList>
            <person name="Wiegand S."/>
            <person name="Jogler M."/>
            <person name="Boedeker C."/>
            <person name="Pinto D."/>
            <person name="Vollmers J."/>
            <person name="Rivas-Marin E."/>
            <person name="Kohn T."/>
            <person name="Peeters S.H."/>
            <person name="Heuer A."/>
            <person name="Rast P."/>
            <person name="Oberbeckmann S."/>
            <person name="Bunk B."/>
            <person name="Jeske O."/>
            <person name="Meyerdierks A."/>
            <person name="Storesund J.E."/>
            <person name="Kallscheuer N."/>
            <person name="Luecker S."/>
            <person name="Lage O.M."/>
            <person name="Pohl T."/>
            <person name="Merkel B.J."/>
            <person name="Hornburger P."/>
            <person name="Mueller R.-W."/>
            <person name="Bruemmer F."/>
            <person name="Labrenz M."/>
            <person name="Spormann A.M."/>
            <person name="Op Den Camp H."/>
            <person name="Overmann J."/>
            <person name="Amann R."/>
            <person name="Jetten M.S.M."/>
            <person name="Mascher T."/>
            <person name="Medema M.H."/>
            <person name="Devos D.P."/>
            <person name="Kaster A.-K."/>
            <person name="Ovreas L."/>
            <person name="Rohde M."/>
            <person name="Galperin M.Y."/>
            <person name="Jogler C."/>
        </authorList>
    </citation>
    <scope>NUCLEOTIDE SEQUENCE [LARGE SCALE GENOMIC DNA]</scope>
    <source>
        <strain evidence="1 2">Pla144</strain>
    </source>
</reference>
<comment type="caution">
    <text evidence="1">The sequence shown here is derived from an EMBL/GenBank/DDBJ whole genome shotgun (WGS) entry which is preliminary data.</text>
</comment>
<proteinExistence type="predicted"/>
<sequence>MTAKNLLAITLLLFVIGAIATIVLKEADKSSSASMATNTTGDAPPPANGIVVYYFHGETRCPTCRNIEAYAHEAIQSGFSKELDSESISWQVVNYEMPDNTHFATDYEVVSSTVVLVRFSQGKQTDWRNLMRVWELVGDKEAFVGYVQSQTQEMLDDTEG</sequence>
<dbReference type="AlphaFoldDB" id="A0A5C6D6L9"/>
<accession>A0A5C6D6L9</accession>
<dbReference type="Proteomes" id="UP000318437">
    <property type="component" value="Unassembled WGS sequence"/>
</dbReference>
<dbReference type="NCBIfam" id="NF040494">
    <property type="entry name" value="nitrored_ArsF"/>
    <property type="match status" value="1"/>
</dbReference>
<evidence type="ECO:0000313" key="2">
    <source>
        <dbReference type="Proteomes" id="UP000318437"/>
    </source>
</evidence>
<dbReference type="EMBL" id="SJPS01000001">
    <property type="protein sequence ID" value="TWU30519.1"/>
    <property type="molecule type" value="Genomic_DNA"/>
</dbReference>
<evidence type="ECO:0008006" key="3">
    <source>
        <dbReference type="Google" id="ProtNLM"/>
    </source>
</evidence>
<keyword evidence="2" id="KW-1185">Reference proteome</keyword>
<dbReference type="InterPro" id="IPR047698">
    <property type="entry name" value="ArsF-like"/>
</dbReference>
<gene>
    <name evidence="1" type="ORF">Pla144_13060</name>
</gene>
<name>A0A5C6D6L9_9BACT</name>
<evidence type="ECO:0000313" key="1">
    <source>
        <dbReference type="EMBL" id="TWU30519.1"/>
    </source>
</evidence>
<protein>
    <recommendedName>
        <fullName evidence="3">Thioredoxin domain-containing protein</fullName>
    </recommendedName>
</protein>
<dbReference type="OrthoDB" id="5524063at2"/>
<dbReference type="RefSeq" id="WP_146448846.1">
    <property type="nucleotide sequence ID" value="NZ_SJPS01000001.1"/>
</dbReference>
<organism evidence="1 2">
    <name type="scientific">Bythopirellula polymerisocia</name>
    <dbReference type="NCBI Taxonomy" id="2528003"/>
    <lineage>
        <taxon>Bacteria</taxon>
        <taxon>Pseudomonadati</taxon>
        <taxon>Planctomycetota</taxon>
        <taxon>Planctomycetia</taxon>
        <taxon>Pirellulales</taxon>
        <taxon>Lacipirellulaceae</taxon>
        <taxon>Bythopirellula</taxon>
    </lineage>
</organism>